<dbReference type="InterPro" id="IPR037066">
    <property type="entry name" value="Plug_dom_sf"/>
</dbReference>
<feature type="transmembrane region" description="Helical" evidence="11">
    <location>
        <begin position="36"/>
        <end position="56"/>
    </location>
</feature>
<dbReference type="EMBL" id="JBHUON010000001">
    <property type="protein sequence ID" value="MFD2863369.1"/>
    <property type="molecule type" value="Genomic_DNA"/>
</dbReference>
<accession>A0ABW5XLA8</accession>
<evidence type="ECO:0000256" key="1">
    <source>
        <dbReference type="ARBA" id="ARBA00004383"/>
    </source>
</evidence>
<dbReference type="InterPro" id="IPR023997">
    <property type="entry name" value="TonB-dep_OMP_SusC/RagA_CS"/>
</dbReference>
<dbReference type="RefSeq" id="WP_377122823.1">
    <property type="nucleotide sequence ID" value="NZ_JBHUON010000001.1"/>
</dbReference>
<organism evidence="13 14">
    <name type="scientific">Mucilaginibacter antarcticus</name>
    <dbReference type="NCBI Taxonomy" id="1855725"/>
    <lineage>
        <taxon>Bacteria</taxon>
        <taxon>Pseudomonadati</taxon>
        <taxon>Bacteroidota</taxon>
        <taxon>Sphingobacteriia</taxon>
        <taxon>Sphingobacteriales</taxon>
        <taxon>Sphingobacteriaceae</taxon>
        <taxon>Mucilaginibacter</taxon>
    </lineage>
</organism>
<feature type="transmembrane region" description="Helical" evidence="11">
    <location>
        <begin position="96"/>
        <end position="116"/>
    </location>
</feature>
<evidence type="ECO:0000256" key="5">
    <source>
        <dbReference type="ARBA" id="ARBA00022519"/>
    </source>
</evidence>
<dbReference type="PROSITE" id="PS52015">
    <property type="entry name" value="TONB_CTD"/>
    <property type="match status" value="3"/>
</dbReference>
<comment type="subcellular location">
    <subcellularLocation>
        <location evidence="1">Cell inner membrane</location>
        <topology evidence="1">Single-pass membrane protein</topology>
        <orientation evidence="1">Periplasmic side</orientation>
    </subcellularLocation>
    <subcellularLocation>
        <location evidence="10">Cell outer membrane</location>
        <topology evidence="10">Multi-pass membrane protein</topology>
    </subcellularLocation>
</comment>
<dbReference type="Pfam" id="PF05569">
    <property type="entry name" value="Peptidase_M56"/>
    <property type="match status" value="1"/>
</dbReference>
<dbReference type="SUPFAM" id="SSF56935">
    <property type="entry name" value="Porins"/>
    <property type="match status" value="2"/>
</dbReference>
<keyword evidence="10" id="KW-1134">Transmembrane beta strand</keyword>
<comment type="similarity">
    <text evidence="2">Belongs to the TonB family.</text>
</comment>
<dbReference type="SUPFAM" id="SSF74653">
    <property type="entry name" value="TolA/TonB C-terminal domain"/>
    <property type="match status" value="3"/>
</dbReference>
<dbReference type="Pfam" id="PF07715">
    <property type="entry name" value="Plug"/>
    <property type="match status" value="1"/>
</dbReference>
<evidence type="ECO:0000256" key="8">
    <source>
        <dbReference type="ARBA" id="ARBA00022989"/>
    </source>
</evidence>
<evidence type="ECO:0000256" key="9">
    <source>
        <dbReference type="ARBA" id="ARBA00023136"/>
    </source>
</evidence>
<keyword evidence="8 11" id="KW-1133">Transmembrane helix</keyword>
<keyword evidence="6 10" id="KW-0812">Transmembrane</keyword>
<feature type="domain" description="TonB C-terminal" evidence="12">
    <location>
        <begin position="357"/>
        <end position="453"/>
    </location>
</feature>
<keyword evidence="14" id="KW-1185">Reference proteome</keyword>
<feature type="domain" description="TonB C-terminal" evidence="12">
    <location>
        <begin position="611"/>
        <end position="707"/>
    </location>
</feature>
<dbReference type="Proteomes" id="UP001597601">
    <property type="component" value="Unassembled WGS sequence"/>
</dbReference>
<dbReference type="Gene3D" id="3.30.1150.10">
    <property type="match status" value="3"/>
</dbReference>
<gene>
    <name evidence="13" type="ORF">ACFSYC_01600</name>
</gene>
<dbReference type="InterPro" id="IPR039426">
    <property type="entry name" value="TonB-dep_rcpt-like"/>
</dbReference>
<evidence type="ECO:0000256" key="7">
    <source>
        <dbReference type="ARBA" id="ARBA00022927"/>
    </source>
</evidence>
<evidence type="ECO:0000313" key="14">
    <source>
        <dbReference type="Proteomes" id="UP001597601"/>
    </source>
</evidence>
<dbReference type="NCBIfam" id="TIGR04057">
    <property type="entry name" value="SusC_RagA_signa"/>
    <property type="match status" value="1"/>
</dbReference>
<feature type="domain" description="TonB C-terminal" evidence="12">
    <location>
        <begin position="457"/>
        <end position="553"/>
    </location>
</feature>
<evidence type="ECO:0000256" key="10">
    <source>
        <dbReference type="PROSITE-ProRule" id="PRU01360"/>
    </source>
</evidence>
<keyword evidence="4" id="KW-1003">Cell membrane</keyword>
<keyword evidence="10" id="KW-0998">Cell outer membrane</keyword>
<evidence type="ECO:0000313" key="13">
    <source>
        <dbReference type="EMBL" id="MFD2863369.1"/>
    </source>
</evidence>
<evidence type="ECO:0000256" key="4">
    <source>
        <dbReference type="ARBA" id="ARBA00022475"/>
    </source>
</evidence>
<dbReference type="InterPro" id="IPR012910">
    <property type="entry name" value="Plug_dom"/>
</dbReference>
<evidence type="ECO:0000256" key="2">
    <source>
        <dbReference type="ARBA" id="ARBA00006555"/>
    </source>
</evidence>
<dbReference type="InterPro" id="IPR037682">
    <property type="entry name" value="TonB_C"/>
</dbReference>
<evidence type="ECO:0000256" key="11">
    <source>
        <dbReference type="SAM" id="Phobius"/>
    </source>
</evidence>
<comment type="caution">
    <text evidence="13">The sequence shown here is derived from an EMBL/GenBank/DDBJ whole genome shotgun (WGS) entry which is preliminary data.</text>
</comment>
<sequence length="921" mass="100499">MTWWHYLLLVNFYLVLFFGFYVLFLRRETFFQLNRVYLVAAALLSFIIPVIEADWVKSLFITQEVQHTIYNMPVGIPIIFAPAVESGITLGQVLNVVYISVTLFLLIRLAWQLIVLKKAIEKPTPSAAYTFFKKISLGENMIHSKVINDHEQVHANQWHSIDVMIIETVMIINWFNPVVYLYRFAIKYIHEFIADSHVINAGTDKADYAMLLLTQSFDVQSHNLVNQFYNHSLLKKRIMMLQKNKSHRIALAKYGLSAPLFIMMMIFSSATINNSKAVAAITEKTENALAMPATEVIESITDNAQIPNDNLTEEPKAIVELPFGLYNVQPVELPADLAPVDTSQVYSQVSVQPSFPGGIAAFGKFIGNTVIYPAGDRENGTSGKVIVSFVVEKDGSLSNLDAVRGPSETLKAEAVRVLKLSPKWQPGTQADKPVRVSYTVPIAFTLEADDDKPSFPGGMESFGKYLASNIKYPAVDRNAGIQGKVILTFVVEADGTLSDIKSVRSPSQTLTDEAIKVMKKSPKWNPGTKDGKAARFAFVTPVNFALEIEDGNVVKTESKAGVAISTTGSETKAVTSPSGYLQTNEVVIRGYVKSIDNMLFSQVEKQPSFQGGLEGFAKFLSENIKYPKDDRDNKVQGKVIATFTTEIDGTLSDIKAIRGPSQAMMDEAVRVLKMSPKWQPGYQNGHAVRVSYTVPIAFNLDTDDKKVGTVPGIKINSGTTTLPGTTIGIRSGSTLLTPTSPLYVIDGVVLDAAKASEYGLDQMAPGVSPLSLIPQEDIASMEILKDATATALYGDRGKYGVILITTTKGQKSFNPPAVVKGLTSAKSPTALKGKALGISTNSTTMLQQALKGKMTPTSPLYVIDGKVVKPNPKAKGVSPLSEIKQEDIASIDVLKDSTATAIYGDAGKYGVIIITTKKAKK</sequence>
<dbReference type="InterPro" id="IPR008756">
    <property type="entry name" value="Peptidase_M56"/>
</dbReference>
<feature type="transmembrane region" description="Helical" evidence="11">
    <location>
        <begin position="6"/>
        <end position="24"/>
    </location>
</feature>
<proteinExistence type="inferred from homology"/>
<keyword evidence="7" id="KW-0653">Protein transport</keyword>
<evidence type="ECO:0000256" key="6">
    <source>
        <dbReference type="ARBA" id="ARBA00022692"/>
    </source>
</evidence>
<evidence type="ECO:0000256" key="3">
    <source>
        <dbReference type="ARBA" id="ARBA00022448"/>
    </source>
</evidence>
<dbReference type="NCBIfam" id="TIGR01352">
    <property type="entry name" value="tonB_Cterm"/>
    <property type="match status" value="2"/>
</dbReference>
<dbReference type="Gene3D" id="2.170.130.10">
    <property type="entry name" value="TonB-dependent receptor, plug domain"/>
    <property type="match status" value="2"/>
</dbReference>
<dbReference type="PROSITE" id="PS52016">
    <property type="entry name" value="TONB_DEPENDENT_REC_3"/>
    <property type="match status" value="1"/>
</dbReference>
<feature type="transmembrane region" description="Helical" evidence="11">
    <location>
        <begin position="249"/>
        <end position="267"/>
    </location>
</feature>
<evidence type="ECO:0000259" key="12">
    <source>
        <dbReference type="PROSITE" id="PS52015"/>
    </source>
</evidence>
<comment type="similarity">
    <text evidence="10">Belongs to the TonB-dependent receptor family.</text>
</comment>
<keyword evidence="3 10" id="KW-0813">Transport</keyword>
<protein>
    <submittedName>
        <fullName evidence="13">TonB family protein</fullName>
    </submittedName>
</protein>
<dbReference type="Pfam" id="PF03544">
    <property type="entry name" value="TonB_C"/>
    <property type="match status" value="3"/>
</dbReference>
<keyword evidence="5" id="KW-0997">Cell inner membrane</keyword>
<dbReference type="InterPro" id="IPR006260">
    <property type="entry name" value="TonB/TolA_C"/>
</dbReference>
<dbReference type="InterPro" id="IPR051045">
    <property type="entry name" value="TonB-dependent_transducer"/>
</dbReference>
<dbReference type="PANTHER" id="PTHR33446:SF2">
    <property type="entry name" value="PROTEIN TONB"/>
    <property type="match status" value="1"/>
</dbReference>
<reference evidence="14" key="1">
    <citation type="journal article" date="2019" name="Int. J. Syst. Evol. Microbiol.">
        <title>The Global Catalogue of Microorganisms (GCM) 10K type strain sequencing project: providing services to taxonomists for standard genome sequencing and annotation.</title>
        <authorList>
            <consortium name="The Broad Institute Genomics Platform"/>
            <consortium name="The Broad Institute Genome Sequencing Center for Infectious Disease"/>
            <person name="Wu L."/>
            <person name="Ma J."/>
        </authorList>
    </citation>
    <scope>NUCLEOTIDE SEQUENCE [LARGE SCALE GENOMIC DNA]</scope>
    <source>
        <strain evidence="14">KCTC 52232</strain>
    </source>
</reference>
<keyword evidence="9 10" id="KW-0472">Membrane</keyword>
<dbReference type="PANTHER" id="PTHR33446">
    <property type="entry name" value="PROTEIN TONB-RELATED"/>
    <property type="match status" value="1"/>
</dbReference>
<name>A0ABW5XLA8_9SPHI</name>